<proteinExistence type="predicted"/>
<feature type="domain" description="DUF7088" evidence="3">
    <location>
        <begin position="49"/>
        <end position="142"/>
    </location>
</feature>
<dbReference type="KEGG" id="pbap:Pla133_17130"/>
<feature type="transmembrane region" description="Helical" evidence="1">
    <location>
        <begin position="473"/>
        <end position="497"/>
    </location>
</feature>
<dbReference type="InterPro" id="IPR019196">
    <property type="entry name" value="ABC_transp_unknown"/>
</dbReference>
<keyword evidence="1" id="KW-1133">Transmembrane helix</keyword>
<dbReference type="Pfam" id="PF23357">
    <property type="entry name" value="DUF7088"/>
    <property type="match status" value="1"/>
</dbReference>
<organism evidence="4 5">
    <name type="scientific">Engelhardtia mirabilis</name>
    <dbReference type="NCBI Taxonomy" id="2528011"/>
    <lineage>
        <taxon>Bacteria</taxon>
        <taxon>Pseudomonadati</taxon>
        <taxon>Planctomycetota</taxon>
        <taxon>Planctomycetia</taxon>
        <taxon>Planctomycetia incertae sedis</taxon>
        <taxon>Engelhardtia</taxon>
    </lineage>
</organism>
<dbReference type="EMBL" id="CP036287">
    <property type="protein sequence ID" value="QDU66637.1"/>
    <property type="molecule type" value="Genomic_DNA"/>
</dbReference>
<gene>
    <name evidence="4" type="ORF">Pla133_17130</name>
</gene>
<accession>A0A518BI30</accession>
<dbReference type="RefSeq" id="WP_145064455.1">
    <property type="nucleotide sequence ID" value="NZ_CP036287.1"/>
</dbReference>
<dbReference type="Pfam" id="PF09822">
    <property type="entry name" value="ABC_transp_aux"/>
    <property type="match status" value="1"/>
</dbReference>
<dbReference type="InterPro" id="IPR055396">
    <property type="entry name" value="DUF7088"/>
</dbReference>
<evidence type="ECO:0000313" key="5">
    <source>
        <dbReference type="Proteomes" id="UP000316921"/>
    </source>
</evidence>
<keyword evidence="1" id="KW-0472">Membrane</keyword>
<evidence type="ECO:0000259" key="2">
    <source>
        <dbReference type="Pfam" id="PF09822"/>
    </source>
</evidence>
<evidence type="ECO:0000259" key="3">
    <source>
        <dbReference type="Pfam" id="PF23357"/>
    </source>
</evidence>
<feature type="transmembrane region" description="Helical" evidence="1">
    <location>
        <begin position="1042"/>
        <end position="1067"/>
    </location>
</feature>
<keyword evidence="5" id="KW-1185">Reference proteome</keyword>
<protein>
    <submittedName>
        <fullName evidence="4">ABC-type uncharacterized transport system</fullName>
    </submittedName>
</protein>
<feature type="transmembrane region" description="Helical" evidence="1">
    <location>
        <begin position="509"/>
        <end position="531"/>
    </location>
</feature>
<name>A0A518BI30_9BACT</name>
<keyword evidence="1" id="KW-0812">Transmembrane</keyword>
<evidence type="ECO:0000313" key="4">
    <source>
        <dbReference type="EMBL" id="QDU66637.1"/>
    </source>
</evidence>
<dbReference type="AlphaFoldDB" id="A0A518BI30"/>
<reference evidence="4 5" key="1">
    <citation type="submission" date="2019-02" db="EMBL/GenBank/DDBJ databases">
        <title>Deep-cultivation of Planctomycetes and their phenomic and genomic characterization uncovers novel biology.</title>
        <authorList>
            <person name="Wiegand S."/>
            <person name="Jogler M."/>
            <person name="Boedeker C."/>
            <person name="Pinto D."/>
            <person name="Vollmers J."/>
            <person name="Rivas-Marin E."/>
            <person name="Kohn T."/>
            <person name="Peeters S.H."/>
            <person name="Heuer A."/>
            <person name="Rast P."/>
            <person name="Oberbeckmann S."/>
            <person name="Bunk B."/>
            <person name="Jeske O."/>
            <person name="Meyerdierks A."/>
            <person name="Storesund J.E."/>
            <person name="Kallscheuer N."/>
            <person name="Luecker S."/>
            <person name="Lage O.M."/>
            <person name="Pohl T."/>
            <person name="Merkel B.J."/>
            <person name="Hornburger P."/>
            <person name="Mueller R.-W."/>
            <person name="Bruemmer F."/>
            <person name="Labrenz M."/>
            <person name="Spormann A.M."/>
            <person name="Op den Camp H."/>
            <person name="Overmann J."/>
            <person name="Amann R."/>
            <person name="Jetten M.S.M."/>
            <person name="Mascher T."/>
            <person name="Medema M.H."/>
            <person name="Devos D.P."/>
            <person name="Kaster A.-K."/>
            <person name="Ovreas L."/>
            <person name="Rohde M."/>
            <person name="Galperin M.Y."/>
            <person name="Jogler C."/>
        </authorList>
    </citation>
    <scope>NUCLEOTIDE SEQUENCE [LARGE SCALE GENOMIC DNA]</scope>
    <source>
        <strain evidence="4 5">Pla133</strain>
    </source>
</reference>
<feature type="domain" description="ABC-type uncharacterised transport system" evidence="2">
    <location>
        <begin position="686"/>
        <end position="995"/>
    </location>
</feature>
<evidence type="ECO:0000256" key="1">
    <source>
        <dbReference type="SAM" id="Phobius"/>
    </source>
</evidence>
<sequence>MKPGALLASLITLGLLGAVVSGAVDVARQKNASIEVGNLRLRDVNDRNRAFLEELADPVRIVYYASEPASMPSELRHLERGVLEVLEAIREVAPERVRFEIVDPAQRPEVAAFATQRRLAPFRVRTVQRDGWTEREVWSTLEISLGARDAAVVNGLLPEHLPRLQSLICAHLKQLEEPARPRIAFAAPSGFSQLRGALAQRGEVLDVDLDGGASLPDDADLLFWMQPTAPTAARLDAVERWRAQGRGLVIAASARAGEFGTVEDEAAVDLRPRDIDVQALWATFGLRAVESPVFDRRCESLILDGQAVPVPFLFRCIAPNQDFRGLPGQPNGNLLFATPSPLELDGEALAERGFEAQVLATSSELSWSLPGLAEITDPEPLRVSALVPESGRNLPKQPLLVLLSPPTSFEGSVVAAASASPFADEFLDSSGYAHRRLVSILLDELTSDERLVMARADFPRPQPLPELTGSERLAWRAAVVGLGPALVLLIALLRGALRPRGQSVERSMRPLLLIGGLVAVGFALGGLGRMLEPAGVGADFSGDGLNRPAEVTIELAEQAASSGGLELEWILSREADLPPRMRAAARSATRRLADLAGSAQGVELTRTVPEELEADALGGLAERGIAPFRTRTTDGGATTVRSIFATLELRAGGRVERLAFPDALSFEDTEFRVAFALWRLGTGERPVVALASDLPRLSPAEAHTEYQLRQLFAPSGTDVYSLARGALERAGFDVEHVDNKPAPEGPSHLTLPEGTRTVVWLQPRRDVRYVLEALANHLHGGGSALVAAQHFRIIPQRYRGREFELAYWPQPQSADIDELWFPEFGVELERTVVFDELKFSADLATEVNRETNQRDYEAQASALPFLIRASSADYANSPMMGGVGDLALPFANAIDLDPQRLAALGLESEVLIETSERSWSFDWEGGDLPQDVLEGPPDGEYEGRRNLAVRLRGRFPLPAEPLRPGTAEDPAPLAPAPGAGDLVLIGASECFKNRWLLEGGFRSDHFLVNAVAHLTLPPEVAALTARRDVPRGLEYVEPDQRLAWRVAVLAGGPAGVLVIGLALRLLAAARMRRATRQRNGGPL</sequence>
<dbReference type="Proteomes" id="UP000316921">
    <property type="component" value="Chromosome"/>
</dbReference>